<gene>
    <name evidence="1" type="ORF">R1sor_004171</name>
</gene>
<organism evidence="1 2">
    <name type="scientific">Riccia sorocarpa</name>
    <dbReference type="NCBI Taxonomy" id="122646"/>
    <lineage>
        <taxon>Eukaryota</taxon>
        <taxon>Viridiplantae</taxon>
        <taxon>Streptophyta</taxon>
        <taxon>Embryophyta</taxon>
        <taxon>Marchantiophyta</taxon>
        <taxon>Marchantiopsida</taxon>
        <taxon>Marchantiidae</taxon>
        <taxon>Marchantiales</taxon>
        <taxon>Ricciaceae</taxon>
        <taxon>Riccia</taxon>
    </lineage>
</organism>
<sequence length="235" mass="27263">MEKLKRALQNPPVLRRLDYTCGRPIVVTVDTSPRADGWAIGQDDVDGVRFAGRFGAKILTGRQHCLPLLGMIANCSTPDITIVRWIAYVRNFNPQLKHIVGKKNVVADMLSRARYEGEEEMVLTAEEEERREAWCQVSVSEVLPFRDYLYSGRLCDIGFYLSSLEKREDWSDAEFKKIRQKAYGFLLREGYLWKRPKRRDGEFLRVVDDEDTKLELLKKCHELYGLVIVEFVLLT</sequence>
<evidence type="ECO:0000313" key="2">
    <source>
        <dbReference type="Proteomes" id="UP001633002"/>
    </source>
</evidence>
<comment type="caution">
    <text evidence="1">The sequence shown here is derived from an EMBL/GenBank/DDBJ whole genome shotgun (WGS) entry which is preliminary data.</text>
</comment>
<dbReference type="SUPFAM" id="SSF56672">
    <property type="entry name" value="DNA/RNA polymerases"/>
    <property type="match status" value="1"/>
</dbReference>
<dbReference type="Proteomes" id="UP001633002">
    <property type="component" value="Unassembled WGS sequence"/>
</dbReference>
<accession>A0ABD3H9T4</accession>
<dbReference type="EMBL" id="JBJQOH010000006">
    <property type="protein sequence ID" value="KAL3686149.1"/>
    <property type="molecule type" value="Genomic_DNA"/>
</dbReference>
<proteinExistence type="predicted"/>
<keyword evidence="2" id="KW-1185">Reference proteome</keyword>
<evidence type="ECO:0008006" key="3">
    <source>
        <dbReference type="Google" id="ProtNLM"/>
    </source>
</evidence>
<dbReference type="AlphaFoldDB" id="A0ABD3H9T4"/>
<dbReference type="InterPro" id="IPR043502">
    <property type="entry name" value="DNA/RNA_pol_sf"/>
</dbReference>
<evidence type="ECO:0000313" key="1">
    <source>
        <dbReference type="EMBL" id="KAL3686149.1"/>
    </source>
</evidence>
<protein>
    <recommendedName>
        <fullName evidence="3">Reverse transcriptase RNase H-like domain-containing protein</fullName>
    </recommendedName>
</protein>
<reference evidence="1 2" key="1">
    <citation type="submission" date="2024-09" db="EMBL/GenBank/DDBJ databases">
        <title>Chromosome-scale assembly of Riccia sorocarpa.</title>
        <authorList>
            <person name="Paukszto L."/>
        </authorList>
    </citation>
    <scope>NUCLEOTIDE SEQUENCE [LARGE SCALE GENOMIC DNA]</scope>
    <source>
        <strain evidence="1">LP-2024</strain>
        <tissue evidence="1">Aerial parts of the thallus</tissue>
    </source>
</reference>
<name>A0ABD3H9T4_9MARC</name>